<dbReference type="EMBL" id="JAVREZ010000165">
    <property type="protein sequence ID" value="MDT0488434.1"/>
    <property type="molecule type" value="Genomic_DNA"/>
</dbReference>
<accession>A0ABU2VS38</accession>
<dbReference type="RefSeq" id="WP_311720959.1">
    <property type="nucleotide sequence ID" value="NZ_JAVREZ010000165.1"/>
</dbReference>
<comment type="caution">
    <text evidence="2">The sequence shown here is derived from an EMBL/GenBank/DDBJ whole genome shotgun (WGS) entry which is preliminary data.</text>
</comment>
<evidence type="ECO:0000256" key="1">
    <source>
        <dbReference type="SAM" id="MobiDB-lite"/>
    </source>
</evidence>
<feature type="region of interest" description="Disordered" evidence="1">
    <location>
        <begin position="16"/>
        <end position="40"/>
    </location>
</feature>
<protein>
    <submittedName>
        <fullName evidence="2">Uncharacterized protein</fullName>
    </submittedName>
</protein>
<feature type="non-terminal residue" evidence="2">
    <location>
        <position position="1"/>
    </location>
</feature>
<name>A0ABU2VS38_9ACTN</name>
<evidence type="ECO:0000313" key="2">
    <source>
        <dbReference type="EMBL" id="MDT0488434.1"/>
    </source>
</evidence>
<keyword evidence="3" id="KW-1185">Reference proteome</keyword>
<gene>
    <name evidence="2" type="ORF">RNB18_51260</name>
</gene>
<reference evidence="3" key="1">
    <citation type="submission" date="2023-07" db="EMBL/GenBank/DDBJ databases">
        <title>30 novel species of actinomycetes from the DSMZ collection.</title>
        <authorList>
            <person name="Nouioui I."/>
        </authorList>
    </citation>
    <scope>NUCLEOTIDE SEQUENCE [LARGE SCALE GENOMIC DNA]</scope>
    <source>
        <strain evidence="3">DSM 41640</strain>
    </source>
</reference>
<dbReference type="Proteomes" id="UP001183824">
    <property type="component" value="Unassembled WGS sequence"/>
</dbReference>
<proteinExistence type="predicted"/>
<organism evidence="2 3">
    <name type="scientific">Streptomyces doebereineriae</name>
    <dbReference type="NCBI Taxonomy" id="3075528"/>
    <lineage>
        <taxon>Bacteria</taxon>
        <taxon>Bacillati</taxon>
        <taxon>Actinomycetota</taxon>
        <taxon>Actinomycetes</taxon>
        <taxon>Kitasatosporales</taxon>
        <taxon>Streptomycetaceae</taxon>
        <taxon>Streptomyces</taxon>
    </lineage>
</organism>
<evidence type="ECO:0000313" key="3">
    <source>
        <dbReference type="Proteomes" id="UP001183824"/>
    </source>
</evidence>
<sequence length="72" mass="7613">GKSQFIRTVAGRVVPPWPTGASDREVRTATRRPPSVSQVIDEDGRGCAAALFGYDRGGGRAGIDGNVVGMRR</sequence>